<gene>
    <name evidence="2" type="ORF">TNIN_435651</name>
</gene>
<feature type="compositionally biased region" description="Polar residues" evidence="1">
    <location>
        <begin position="11"/>
        <end position="20"/>
    </location>
</feature>
<comment type="caution">
    <text evidence="2">The sequence shown here is derived from an EMBL/GenBank/DDBJ whole genome shotgun (WGS) entry which is preliminary data.</text>
</comment>
<proteinExistence type="predicted"/>
<feature type="region of interest" description="Disordered" evidence="1">
    <location>
        <begin position="71"/>
        <end position="101"/>
    </location>
</feature>
<accession>A0A8X7CC36</accession>
<dbReference type="EMBL" id="BMAV01013510">
    <property type="protein sequence ID" value="GFY61248.1"/>
    <property type="molecule type" value="Genomic_DNA"/>
</dbReference>
<evidence type="ECO:0000313" key="2">
    <source>
        <dbReference type="EMBL" id="GFY61248.1"/>
    </source>
</evidence>
<dbReference type="AlphaFoldDB" id="A0A8X7CC36"/>
<feature type="compositionally biased region" description="Basic and acidic residues" evidence="1">
    <location>
        <begin position="1"/>
        <end position="10"/>
    </location>
</feature>
<feature type="region of interest" description="Disordered" evidence="1">
    <location>
        <begin position="1"/>
        <end position="20"/>
    </location>
</feature>
<feature type="compositionally biased region" description="Basic and acidic residues" evidence="1">
    <location>
        <begin position="82"/>
        <end position="95"/>
    </location>
</feature>
<organism evidence="2 3">
    <name type="scientific">Trichonephila inaurata madagascariensis</name>
    <dbReference type="NCBI Taxonomy" id="2747483"/>
    <lineage>
        <taxon>Eukaryota</taxon>
        <taxon>Metazoa</taxon>
        <taxon>Ecdysozoa</taxon>
        <taxon>Arthropoda</taxon>
        <taxon>Chelicerata</taxon>
        <taxon>Arachnida</taxon>
        <taxon>Araneae</taxon>
        <taxon>Araneomorphae</taxon>
        <taxon>Entelegynae</taxon>
        <taxon>Araneoidea</taxon>
        <taxon>Nephilidae</taxon>
        <taxon>Trichonephila</taxon>
        <taxon>Trichonephila inaurata</taxon>
    </lineage>
</organism>
<name>A0A8X7CC36_9ARAC</name>
<dbReference type="Proteomes" id="UP000886998">
    <property type="component" value="Unassembled WGS sequence"/>
</dbReference>
<dbReference type="OrthoDB" id="6462774at2759"/>
<keyword evidence="3" id="KW-1185">Reference proteome</keyword>
<sequence>MGPLRHEKSNTRSTPYTIPSHQEEWVQRHFENELHLTWKERNSNIPRPVPGVKPIPNYSQVPLPTVLQRVHVSPSTNGIGKRHGEDGHHEPHPPPETKSTS</sequence>
<evidence type="ECO:0000256" key="1">
    <source>
        <dbReference type="SAM" id="MobiDB-lite"/>
    </source>
</evidence>
<protein>
    <submittedName>
        <fullName evidence="2">Uncharacterized protein</fullName>
    </submittedName>
</protein>
<evidence type="ECO:0000313" key="3">
    <source>
        <dbReference type="Proteomes" id="UP000886998"/>
    </source>
</evidence>
<reference evidence="2" key="1">
    <citation type="submission" date="2020-08" db="EMBL/GenBank/DDBJ databases">
        <title>Multicomponent nature underlies the extraordinary mechanical properties of spider dragline silk.</title>
        <authorList>
            <person name="Kono N."/>
            <person name="Nakamura H."/>
            <person name="Mori M."/>
            <person name="Yoshida Y."/>
            <person name="Ohtoshi R."/>
            <person name="Malay A.D."/>
            <person name="Moran D.A.P."/>
            <person name="Tomita M."/>
            <person name="Numata K."/>
            <person name="Arakawa K."/>
        </authorList>
    </citation>
    <scope>NUCLEOTIDE SEQUENCE</scope>
</reference>